<dbReference type="InterPro" id="IPR014043">
    <property type="entry name" value="Acyl_transferase_dom"/>
</dbReference>
<dbReference type="SUPFAM" id="SSF53901">
    <property type="entry name" value="Thiolase-like"/>
    <property type="match status" value="1"/>
</dbReference>
<evidence type="ECO:0000256" key="1">
    <source>
        <dbReference type="ARBA" id="ARBA00022450"/>
    </source>
</evidence>
<feature type="domain" description="Ketosynthase family 3 (KS3)" evidence="4">
    <location>
        <begin position="2"/>
        <end position="419"/>
    </location>
</feature>
<dbReference type="SUPFAM" id="SSF55048">
    <property type="entry name" value="Probable ACP-binding domain of malonyl-CoA ACP transacylase"/>
    <property type="match status" value="1"/>
</dbReference>
<dbReference type="InterPro" id="IPR016035">
    <property type="entry name" value="Acyl_Trfase/lysoPLipase"/>
</dbReference>
<evidence type="ECO:0000256" key="2">
    <source>
        <dbReference type="ARBA" id="ARBA00022553"/>
    </source>
</evidence>
<keyword evidence="1" id="KW-0596">Phosphopantetheine</keyword>
<organism evidence="5 6">
    <name type="scientific">Ophiocordyceps sinensis (strain Co18 / CGMCC 3.14243)</name>
    <name type="common">Yarsagumba caterpillar fungus</name>
    <name type="synonym">Hirsutella sinensis</name>
    <dbReference type="NCBI Taxonomy" id="911162"/>
    <lineage>
        <taxon>Eukaryota</taxon>
        <taxon>Fungi</taxon>
        <taxon>Dikarya</taxon>
        <taxon>Ascomycota</taxon>
        <taxon>Pezizomycotina</taxon>
        <taxon>Sordariomycetes</taxon>
        <taxon>Hypocreomycetidae</taxon>
        <taxon>Hypocreales</taxon>
        <taxon>Ophiocordycipitaceae</taxon>
        <taxon>Ophiocordyceps</taxon>
    </lineage>
</organism>
<dbReference type="InterPro" id="IPR001227">
    <property type="entry name" value="Ac_transferase_dom_sf"/>
</dbReference>
<dbReference type="GO" id="GO:0004315">
    <property type="term" value="F:3-oxoacyl-[acyl-carrier-protein] synthase activity"/>
    <property type="evidence" value="ECO:0007669"/>
    <property type="project" value="InterPro"/>
</dbReference>
<dbReference type="InterPro" id="IPR016036">
    <property type="entry name" value="Malonyl_transacylase_ACP-bd"/>
</dbReference>
<dbReference type="SMART" id="SM00825">
    <property type="entry name" value="PKS_KS"/>
    <property type="match status" value="1"/>
</dbReference>
<accession>T5AA63</accession>
<evidence type="ECO:0000256" key="3">
    <source>
        <dbReference type="ARBA" id="ARBA00022679"/>
    </source>
</evidence>
<gene>
    <name evidence="5" type="ORF">OCS_05595</name>
</gene>
<dbReference type="Pfam" id="PF00109">
    <property type="entry name" value="ketoacyl-synt"/>
    <property type="match status" value="1"/>
</dbReference>
<sequence length="807" mass="86716">MDEPIAIIGTACRLPGSASSPSKLWELLKSPRDVVGPSTASRLNLSNFHSPNGEAHGRTDVRRQPYLLDEDVRLFDPAFFRINPKEAAGLDPQHRILLETVFEAFEAAGLPLSAVEASQTSVHVGVMTDDYYTIQARDPDTMGSHAGLSRCILSNRVSYAFDLRGPSMTVDTACSSSLVALHLAVQSLRKGEASQAVVGGTSLLLDPHWFVAESSLHMLSPDSRSRMWDKEVNGYARGEGCAVVILKPLSKATDHGDHIESIIRETSVNSDGRTSGLTMPCPKAQAALIRQTYRKAGLDPVADRCQYFESHGTGTQAGDPVEARAISDAFFPSGTPDHRRPPRGLCWARRPPPGIVGDSARGHPNMHFNELNPSVRPFYANLCVPTSLLPWPETHGEPRRASVNSFGFGGTNAHTIIESYDAPALPCPGQTTAPTGVRGQARSNVEFGLIGPFVFSARSRTSLAHSLRRILDHVRMNPALDLDALGGVLYSNRTAFTYRIAIPAVENREQLLASLEEQVKLASSPPTSGSFGVRALNEPGSKQQPSILGIFTGQGAQAAQMGRLLVHCSLFRQSTDKCEAALASLPEAPFWSLRQELVAEEGVSRLSEASISQPLCTAIQIALVDLLEAAGIRFAAVIGHSSGEIGAAYAAGLLDRRDAMGIAYYRGHVAHLAKGPGGKPGGMMAAALTFLDAKSLCSGPRLSGRISVAAANAPSSVTLSGDLDAIQEVKELLDTKKIQARQLRVNTAYHSHHMLECAEAYLAHLKRLNVQVHTPPRDRGCAWFSSVRGNANMTAQAIHQQGIDGQY</sequence>
<dbReference type="InterPro" id="IPR032821">
    <property type="entry name" value="PKS_assoc"/>
</dbReference>
<dbReference type="Pfam" id="PF02801">
    <property type="entry name" value="Ketoacyl-synt_C"/>
    <property type="match status" value="1"/>
</dbReference>
<dbReference type="GO" id="GO:0044550">
    <property type="term" value="P:secondary metabolite biosynthetic process"/>
    <property type="evidence" value="ECO:0007669"/>
    <property type="project" value="TreeGrafter"/>
</dbReference>
<dbReference type="Pfam" id="PF00698">
    <property type="entry name" value="Acyl_transf_1"/>
    <property type="match status" value="1"/>
</dbReference>
<dbReference type="InterPro" id="IPR020841">
    <property type="entry name" value="PKS_Beta-ketoAc_synthase_dom"/>
</dbReference>
<name>T5AA63_OPHSC</name>
<dbReference type="Gene3D" id="3.40.366.10">
    <property type="entry name" value="Malonyl-Coenzyme A Acyl Carrier Protein, domain 2"/>
    <property type="match status" value="1"/>
</dbReference>
<dbReference type="EMBL" id="KE654214">
    <property type="protein sequence ID" value="EQK98692.1"/>
    <property type="molecule type" value="Genomic_DNA"/>
</dbReference>
<dbReference type="GO" id="GO:0006633">
    <property type="term" value="P:fatty acid biosynthetic process"/>
    <property type="evidence" value="ECO:0007669"/>
    <property type="project" value="InterPro"/>
</dbReference>
<dbReference type="CDD" id="cd00833">
    <property type="entry name" value="PKS"/>
    <property type="match status" value="1"/>
</dbReference>
<evidence type="ECO:0000313" key="6">
    <source>
        <dbReference type="Proteomes" id="UP000019374"/>
    </source>
</evidence>
<dbReference type="Proteomes" id="UP000019374">
    <property type="component" value="Unassembled WGS sequence"/>
</dbReference>
<dbReference type="PANTHER" id="PTHR43775">
    <property type="entry name" value="FATTY ACID SYNTHASE"/>
    <property type="match status" value="1"/>
</dbReference>
<dbReference type="SMART" id="SM00827">
    <property type="entry name" value="PKS_AT"/>
    <property type="match status" value="1"/>
</dbReference>
<reference evidence="5 6" key="1">
    <citation type="journal article" date="2013" name="Chin. Sci. Bull.">
        <title>Genome survey uncovers the secrets of sex and lifestyle in caterpillar fungus.</title>
        <authorList>
            <person name="Hu X."/>
            <person name="Zhang Y."/>
            <person name="Xiao G."/>
            <person name="Zheng P."/>
            <person name="Xia Y."/>
            <person name="Zhang X."/>
            <person name="St Leger R.J."/>
            <person name="Liu X."/>
            <person name="Wang C."/>
        </authorList>
    </citation>
    <scope>NUCLEOTIDE SEQUENCE [LARGE SCALE GENOMIC DNA]</scope>
    <source>
        <strain evidence="6">Co18 / CGMCC 3.14243</strain>
        <tissue evidence="5">Fruit-body</tissue>
    </source>
</reference>
<dbReference type="SUPFAM" id="SSF52151">
    <property type="entry name" value="FabD/lysophospholipase-like"/>
    <property type="match status" value="1"/>
</dbReference>
<keyword evidence="2" id="KW-0597">Phosphoprotein</keyword>
<dbReference type="InterPro" id="IPR016039">
    <property type="entry name" value="Thiolase-like"/>
</dbReference>
<dbReference type="eggNOG" id="KOG1202">
    <property type="taxonomic scope" value="Eukaryota"/>
</dbReference>
<dbReference type="GO" id="GO:0004312">
    <property type="term" value="F:fatty acid synthase activity"/>
    <property type="evidence" value="ECO:0007669"/>
    <property type="project" value="TreeGrafter"/>
</dbReference>
<proteinExistence type="predicted"/>
<dbReference type="InterPro" id="IPR018201">
    <property type="entry name" value="Ketoacyl_synth_AS"/>
</dbReference>
<dbReference type="InterPro" id="IPR014031">
    <property type="entry name" value="Ketoacyl_synth_C"/>
</dbReference>
<keyword evidence="3" id="KW-0808">Transferase</keyword>
<dbReference type="PROSITE" id="PS00606">
    <property type="entry name" value="KS3_1"/>
    <property type="match status" value="1"/>
</dbReference>
<dbReference type="PROSITE" id="PS52004">
    <property type="entry name" value="KS3_2"/>
    <property type="match status" value="1"/>
</dbReference>
<dbReference type="Gene3D" id="3.40.47.10">
    <property type="match status" value="2"/>
</dbReference>
<dbReference type="InterPro" id="IPR014030">
    <property type="entry name" value="Ketoacyl_synth_N"/>
</dbReference>
<dbReference type="InterPro" id="IPR050091">
    <property type="entry name" value="PKS_NRPS_Biosynth_Enz"/>
</dbReference>
<evidence type="ECO:0000313" key="5">
    <source>
        <dbReference type="EMBL" id="EQK98692.1"/>
    </source>
</evidence>
<dbReference type="AlphaFoldDB" id="T5AA63"/>
<dbReference type="HOGENOM" id="CLU_000022_16_6_1"/>
<protein>
    <submittedName>
        <fullName evidence="5">Lovastatin nonaketide synthase</fullName>
    </submittedName>
</protein>
<dbReference type="PANTHER" id="PTHR43775:SF20">
    <property type="entry name" value="HYBRID PKS-NRPS SYNTHETASE APDA"/>
    <property type="match status" value="1"/>
</dbReference>
<evidence type="ECO:0000259" key="4">
    <source>
        <dbReference type="PROSITE" id="PS52004"/>
    </source>
</evidence>
<dbReference type="Pfam" id="PF16197">
    <property type="entry name" value="KAsynt_C_assoc"/>
    <property type="match status" value="1"/>
</dbReference>